<protein>
    <submittedName>
        <fullName evidence="1">Uncharacterized protein</fullName>
    </submittedName>
</protein>
<organism evidence="1 2">
    <name type="scientific">Streptomyces olivochromogenes</name>
    <dbReference type="NCBI Taxonomy" id="1963"/>
    <lineage>
        <taxon>Bacteria</taxon>
        <taxon>Bacillati</taxon>
        <taxon>Actinomycetota</taxon>
        <taxon>Actinomycetes</taxon>
        <taxon>Kitasatosporales</taxon>
        <taxon>Streptomycetaceae</taxon>
        <taxon>Streptomyces</taxon>
    </lineage>
</organism>
<dbReference type="AlphaFoldDB" id="A0A250VS79"/>
<dbReference type="Proteomes" id="UP000217446">
    <property type="component" value="Unassembled WGS sequence"/>
</dbReference>
<keyword evidence="2" id="KW-1185">Reference proteome</keyword>
<reference evidence="2" key="1">
    <citation type="submission" date="2017-05" db="EMBL/GenBank/DDBJ databases">
        <title>Streptomyces olivochromogenes NBRC 3561 whole genome shotgun sequence.</title>
        <authorList>
            <person name="Dohra H."/>
            <person name="Kodani S."/>
        </authorList>
    </citation>
    <scope>NUCLEOTIDE SEQUENCE [LARGE SCALE GENOMIC DNA]</scope>
    <source>
        <strain evidence="2">NBRC 3561</strain>
    </source>
</reference>
<comment type="caution">
    <text evidence="1">The sequence shown here is derived from an EMBL/GenBank/DDBJ whole genome shotgun (WGS) entry which is preliminary data.</text>
</comment>
<proteinExistence type="predicted"/>
<accession>A0A250VS79</accession>
<evidence type="ECO:0000313" key="1">
    <source>
        <dbReference type="EMBL" id="GAX57088.1"/>
    </source>
</evidence>
<evidence type="ECO:0000313" key="2">
    <source>
        <dbReference type="Proteomes" id="UP000217446"/>
    </source>
</evidence>
<sequence>MEKTVVHNNPQMENREDVDSTMISVMVYVTF</sequence>
<dbReference type="EMBL" id="BDQI01000032">
    <property type="protein sequence ID" value="GAX57088.1"/>
    <property type="molecule type" value="Genomic_DNA"/>
</dbReference>
<gene>
    <name evidence="1" type="ORF">SO3561_08658</name>
</gene>
<name>A0A250VS79_STROL</name>